<feature type="transmembrane region" description="Helical" evidence="2">
    <location>
        <begin position="485"/>
        <end position="506"/>
    </location>
</feature>
<feature type="transmembrane region" description="Helical" evidence="2">
    <location>
        <begin position="546"/>
        <end position="569"/>
    </location>
</feature>
<sequence length="781" mass="81649">MPNADGYITYSTKLDNTELEADLKRSKKSIADLQKEIEKTANKRLPLEESVQELGVKLDKAKAKLAELDAGAGTARQLEAAQDKVDGLQMRFDKAADKLERSDVYAATLQKNLEGAKIQAAGLEQQLAKKQNLQPLNDAVDGVEKKLMKFGKRMTTMFRKVFMFSMLLAAFRSVRSWFGQIIKTNDEAVAAIARLKGALLTMAQPIVEVAVPAFIKLVNVLTMVVQVLANATSLLFGKRLQDSAANAKALDKERKAISGVGSAAKKATGFLASFDEVNQVQDDSPTNSGASSSGIDADFDSFDPSNIQSNLDKLTAILGGALFAVGAILAFSGVNVPLGITLMALGAAIFYKEAAQNWDKLPQQVREAISGVLTLVGIVALTVGLCLALSGVNISLGLGLVAIGAASIVAAAALNWDELGNTMVQKLAQIGVFIGPCIAVVGVFLLITGHFPLGVAMIIAGAAIFGVSEAVLNWDALGNTVTEKLGNIAIIVGGLLAVVGVILMLTGIGFGIGLAMVIAGCALFVGGSIAAQWDSVPNTVSAKLGLVLKVVGGFLAVLGIVLMLTGIAFPLGLGLLIAGAGLLGASAVAANWNFISDKVKSCWTAVKQYYNGNIKQYLSFNYWKNKAGDIINGLVSGIKNGLGSIKNAITGTVSSAWGSVKSVFTGRAAARSVQATPARVYPEDVPALAKGAVIPANRKFMAVLGDQTNGNNLEAPESLIRKIVREESGGADSQTVALLQAILDAVRDGSVIMVDRRVLGKIVKKELSNSARASGAEIIPT</sequence>
<feature type="transmembrane region" description="Helical" evidence="2">
    <location>
        <begin position="427"/>
        <end position="447"/>
    </location>
</feature>
<name>A0A8S5PFP1_9CAUD</name>
<keyword evidence="1" id="KW-0175">Coiled coil</keyword>
<feature type="transmembrane region" description="Helical" evidence="2">
    <location>
        <begin position="338"/>
        <end position="355"/>
    </location>
</feature>
<evidence type="ECO:0000256" key="2">
    <source>
        <dbReference type="SAM" id="Phobius"/>
    </source>
</evidence>
<keyword evidence="2" id="KW-1133">Transmembrane helix</keyword>
<feature type="transmembrane region" description="Helical" evidence="2">
    <location>
        <begin position="575"/>
        <end position="595"/>
    </location>
</feature>
<keyword evidence="2" id="KW-0472">Membrane</keyword>
<reference evidence="3" key="1">
    <citation type="journal article" date="2021" name="Proc. Natl. Acad. Sci. U.S.A.">
        <title>A Catalog of Tens of Thousands of Viruses from Human Metagenomes Reveals Hidden Associations with Chronic Diseases.</title>
        <authorList>
            <person name="Tisza M.J."/>
            <person name="Buck C.B."/>
        </authorList>
    </citation>
    <scope>NUCLEOTIDE SEQUENCE</scope>
    <source>
        <strain evidence="3">CtwDU14</strain>
    </source>
</reference>
<evidence type="ECO:0000256" key="1">
    <source>
        <dbReference type="SAM" id="Coils"/>
    </source>
</evidence>
<evidence type="ECO:0000313" key="3">
    <source>
        <dbReference type="EMBL" id="DAE05902.1"/>
    </source>
</evidence>
<feature type="coiled-coil region" evidence="1">
    <location>
        <begin position="16"/>
        <end position="133"/>
    </location>
</feature>
<feature type="transmembrane region" description="Helical" evidence="2">
    <location>
        <begin position="367"/>
        <end position="390"/>
    </location>
</feature>
<dbReference type="Gene3D" id="1.10.287.1490">
    <property type="match status" value="1"/>
</dbReference>
<feature type="transmembrane region" description="Helical" evidence="2">
    <location>
        <begin position="453"/>
        <end position="473"/>
    </location>
</feature>
<feature type="transmembrane region" description="Helical" evidence="2">
    <location>
        <begin position="396"/>
        <end position="415"/>
    </location>
</feature>
<keyword evidence="2" id="KW-0812">Transmembrane</keyword>
<feature type="transmembrane region" description="Helical" evidence="2">
    <location>
        <begin position="512"/>
        <end position="534"/>
    </location>
</feature>
<protein>
    <submittedName>
        <fullName evidence="3">Minor tail protein</fullName>
    </submittedName>
</protein>
<proteinExistence type="predicted"/>
<organism evidence="3">
    <name type="scientific">Siphoviridae sp. ctwDU14</name>
    <dbReference type="NCBI Taxonomy" id="2825726"/>
    <lineage>
        <taxon>Viruses</taxon>
        <taxon>Duplodnaviria</taxon>
        <taxon>Heunggongvirae</taxon>
        <taxon>Uroviricota</taxon>
        <taxon>Caudoviricetes</taxon>
    </lineage>
</organism>
<dbReference type="EMBL" id="BK015421">
    <property type="protein sequence ID" value="DAE05902.1"/>
    <property type="molecule type" value="Genomic_DNA"/>
</dbReference>
<accession>A0A8S5PFP1</accession>